<dbReference type="OrthoDB" id="8118055at2759"/>
<dbReference type="GO" id="GO:0016020">
    <property type="term" value="C:membrane"/>
    <property type="evidence" value="ECO:0007669"/>
    <property type="project" value="InterPro"/>
</dbReference>
<evidence type="ECO:0000313" key="10">
    <source>
        <dbReference type="EMBL" id="ERF68599.1"/>
    </source>
</evidence>
<evidence type="ECO:0000256" key="5">
    <source>
        <dbReference type="ARBA" id="ARBA00023157"/>
    </source>
</evidence>
<evidence type="ECO:0000256" key="9">
    <source>
        <dbReference type="SAM" id="Phobius"/>
    </source>
</evidence>
<dbReference type="InterPro" id="IPR050749">
    <property type="entry name" value="Glycosyl_Hydrolase_47"/>
</dbReference>
<dbReference type="PRINTS" id="PR00747">
    <property type="entry name" value="GLYHDRLASE47"/>
</dbReference>
<dbReference type="Gene3D" id="1.50.10.10">
    <property type="match status" value="1"/>
</dbReference>
<feature type="transmembrane region" description="Helical" evidence="9">
    <location>
        <begin position="669"/>
        <end position="690"/>
    </location>
</feature>
<evidence type="ECO:0000256" key="7">
    <source>
        <dbReference type="PIRSR" id="PIRSR601382-3"/>
    </source>
</evidence>
<evidence type="ECO:0000313" key="11">
    <source>
        <dbReference type="Proteomes" id="UP000019373"/>
    </source>
</evidence>
<evidence type="ECO:0000256" key="3">
    <source>
        <dbReference type="ARBA" id="ARBA00007658"/>
    </source>
</evidence>
<feature type="active site" evidence="6">
    <location>
        <position position="478"/>
    </location>
</feature>
<dbReference type="Proteomes" id="UP000019373">
    <property type="component" value="Unassembled WGS sequence"/>
</dbReference>
<protein>
    <recommendedName>
        <fullName evidence="8">alpha-1,2-Mannosidase</fullName>
        <ecNumber evidence="8">3.2.1.-</ecNumber>
    </recommendedName>
</protein>
<dbReference type="OMA" id="PEINTHQ"/>
<feature type="active site" evidence="6">
    <location>
        <position position="299"/>
    </location>
</feature>
<dbReference type="HOGENOM" id="CLU_003818_0_0_1"/>
<keyword evidence="9" id="KW-1133">Transmembrane helix</keyword>
<dbReference type="UniPathway" id="UPA00378"/>
<dbReference type="PANTHER" id="PTHR11742">
    <property type="entry name" value="MANNOSYL-OLIGOSACCHARIDE ALPHA-1,2-MANNOSIDASE-RELATED"/>
    <property type="match status" value="1"/>
</dbReference>
<dbReference type="GeneID" id="19242045"/>
<dbReference type="SUPFAM" id="SSF48225">
    <property type="entry name" value="Seven-hairpin glycosidases"/>
    <property type="match status" value="1"/>
</dbReference>
<evidence type="ECO:0000256" key="8">
    <source>
        <dbReference type="RuleBase" id="RU361193"/>
    </source>
</evidence>
<dbReference type="GO" id="GO:0004571">
    <property type="term" value="F:mannosyl-oligosaccharide 1,2-alpha-mannosidase activity"/>
    <property type="evidence" value="ECO:0007669"/>
    <property type="project" value="InterPro"/>
</dbReference>
<dbReference type="InterPro" id="IPR001382">
    <property type="entry name" value="Glyco_hydro_47"/>
</dbReference>
<dbReference type="RefSeq" id="XP_007805719.1">
    <property type="nucleotide sequence ID" value="XM_007807528.1"/>
</dbReference>
<keyword evidence="9" id="KW-0812">Transmembrane</keyword>
<comment type="cofactor">
    <cofactor evidence="1">
        <name>Ca(2+)</name>
        <dbReference type="ChEBI" id="CHEBI:29108"/>
    </cofactor>
</comment>
<dbReference type="EMBL" id="KE721514">
    <property type="protein sequence ID" value="ERF68599.1"/>
    <property type="molecule type" value="Genomic_DNA"/>
</dbReference>
<dbReference type="AlphaFoldDB" id="U1HI92"/>
<name>U1HI92_ENDPU</name>
<organism evidence="10 11">
    <name type="scientific">Endocarpon pusillum (strain Z07020 / HMAS-L-300199)</name>
    <name type="common">Lichen-forming fungus</name>
    <dbReference type="NCBI Taxonomy" id="1263415"/>
    <lineage>
        <taxon>Eukaryota</taxon>
        <taxon>Fungi</taxon>
        <taxon>Dikarya</taxon>
        <taxon>Ascomycota</taxon>
        <taxon>Pezizomycotina</taxon>
        <taxon>Eurotiomycetes</taxon>
        <taxon>Chaetothyriomycetidae</taxon>
        <taxon>Verrucariales</taxon>
        <taxon>Verrucariaceae</taxon>
        <taxon>Endocarpon</taxon>
    </lineage>
</organism>
<dbReference type="FunFam" id="1.50.10.10:FF:000037">
    <property type="entry name" value="alpha-1,2-Mannosidase"/>
    <property type="match status" value="1"/>
</dbReference>
<dbReference type="EC" id="3.2.1.-" evidence="8"/>
<dbReference type="InterPro" id="IPR012341">
    <property type="entry name" value="6hp_glycosidase-like_sf"/>
</dbReference>
<accession>U1HI92</accession>
<reference evidence="11" key="1">
    <citation type="journal article" date="2014" name="BMC Genomics">
        <title>Genome characteristics reveal the impact of lichenization on lichen-forming fungus Endocarpon pusillum Hedwig (Verrucariales, Ascomycota).</title>
        <authorList>
            <person name="Wang Y.-Y."/>
            <person name="Liu B."/>
            <person name="Zhang X.-Y."/>
            <person name="Zhou Q.-M."/>
            <person name="Zhang T."/>
            <person name="Li H."/>
            <person name="Yu Y.-F."/>
            <person name="Zhang X.-L."/>
            <person name="Hao X.-Y."/>
            <person name="Wang M."/>
            <person name="Wang L."/>
            <person name="Wei J.-C."/>
        </authorList>
    </citation>
    <scope>NUCLEOTIDE SEQUENCE [LARGE SCALE GENOMIC DNA]</scope>
    <source>
        <strain evidence="11">Z07020 / HMAS-L-300199</strain>
    </source>
</reference>
<dbReference type="PANTHER" id="PTHR11742:SF89">
    <property type="entry name" value="ALPHA-1,2-MANNOSIDASE"/>
    <property type="match status" value="1"/>
</dbReference>
<evidence type="ECO:0000256" key="6">
    <source>
        <dbReference type="PIRSR" id="PIRSR601382-1"/>
    </source>
</evidence>
<feature type="active site" description="Proton donor" evidence="6">
    <location>
        <position position="415"/>
    </location>
</feature>
<dbReference type="eggNOG" id="KOG2204">
    <property type="taxonomic scope" value="Eukaryota"/>
</dbReference>
<evidence type="ECO:0000256" key="4">
    <source>
        <dbReference type="ARBA" id="ARBA00022801"/>
    </source>
</evidence>
<dbReference type="Pfam" id="PF01532">
    <property type="entry name" value="Glyco_hydro_47"/>
    <property type="match status" value="1"/>
</dbReference>
<comment type="similarity">
    <text evidence="3 8">Belongs to the glycosyl hydrolase 47 family.</text>
</comment>
<feature type="active site" description="Proton donor" evidence="6">
    <location>
        <position position="181"/>
    </location>
</feature>
<keyword evidence="4 8" id="KW-0378">Hydrolase</keyword>
<dbReference type="GO" id="GO:0005509">
    <property type="term" value="F:calcium ion binding"/>
    <property type="evidence" value="ECO:0007669"/>
    <property type="project" value="InterPro"/>
</dbReference>
<dbReference type="CDD" id="cd21699">
    <property type="entry name" value="JMTM_APP_like"/>
    <property type="match status" value="1"/>
</dbReference>
<evidence type="ECO:0000256" key="2">
    <source>
        <dbReference type="ARBA" id="ARBA00004922"/>
    </source>
</evidence>
<evidence type="ECO:0000256" key="1">
    <source>
        <dbReference type="ARBA" id="ARBA00001913"/>
    </source>
</evidence>
<keyword evidence="9" id="KW-0472">Membrane</keyword>
<dbReference type="GO" id="GO:0005975">
    <property type="term" value="P:carbohydrate metabolic process"/>
    <property type="evidence" value="ECO:0007669"/>
    <property type="project" value="InterPro"/>
</dbReference>
<feature type="disulfide bond" evidence="7">
    <location>
        <begin position="372"/>
        <end position="401"/>
    </location>
</feature>
<comment type="pathway">
    <text evidence="2">Protein modification; protein glycosylation.</text>
</comment>
<keyword evidence="11" id="KW-1185">Reference proteome</keyword>
<keyword evidence="8" id="KW-0326">Glycosidase</keyword>
<dbReference type="InterPro" id="IPR036026">
    <property type="entry name" value="Seven-hairpin_glycosidases"/>
</dbReference>
<sequence>MMLMLTRRWIFLPLAAVASIWLLYHLSHYPFNRQAAPVVEYTLPPKVDTGRSPWNNRPINYPLTHLVSLPHGKPKRLPSIQHQFPSESAQDKKTRLERQQVVKDTFIKCWRSYRTHAWMRDELSLLSGNGRDAFGGWAATLVDALDTLWVMELKDEFYEAAEAAVKIDFSRSTDATVNIFETTIRYLGGFLAAYDLSGERKLLEKAVDVGEMLLIAFDTPNHLPVTRWDWKQAADGKHQEAPSQLTGDMRWYDAISRITDLFDSQQNRTKLPGMWPVVVDPKAEDLTGDTGFTLGGMSDSLYEYFPKEYALLGGLSPVYQKLYQDSMSVATEKLFFRPLTPDNADIIMSGDVRASDDDKPLVIEPKAQHLTCFVGGMLALGGRLFSNNEHLAMAHKITKGCIWAYKNGPRHLMPEIAHFVPCASNGDCSWSRDQWTAAIRERQKEGEKVISADEIIQEKRLPEGFVEMDDRRYILRPEAIESVFIMYRITGEVSYLDAAWEMFNAIQAATETSYANAAISDIAGGPADGLPPQDDRMESFWLAETLKYFYLIFSEPELISLDKVQVNQSTESIWRVQVPEVELTASQYWVFRFLPSRTTFSETAASISSPGFRIINSTAARSASSTSSAISSSTSLQTQVSSVSASPTATTTTIAQEPAPETLSAGATAGIAVGAAIVAILLVVSGWILARRRKTSRLPQSLPVSDHDARTYPEVVSASKADNLRIPRSASGGGTLLQPSELGTRLVKAGGFVRSLGKKS</sequence>
<dbReference type="GO" id="GO:0005783">
    <property type="term" value="C:endoplasmic reticulum"/>
    <property type="evidence" value="ECO:0007669"/>
    <property type="project" value="TreeGrafter"/>
</dbReference>
<proteinExistence type="inferred from homology"/>
<dbReference type="GO" id="GO:0036503">
    <property type="term" value="P:ERAD pathway"/>
    <property type="evidence" value="ECO:0007669"/>
    <property type="project" value="UniProtKB-ARBA"/>
</dbReference>
<gene>
    <name evidence="10" type="ORF">EPUS_07160</name>
</gene>
<keyword evidence="5 7" id="KW-1015">Disulfide bond</keyword>